<feature type="non-terminal residue" evidence="1">
    <location>
        <position position="160"/>
    </location>
</feature>
<name>A0A9N9INR7_9GLOM</name>
<dbReference type="Proteomes" id="UP000789342">
    <property type="component" value="Unassembled WGS sequence"/>
</dbReference>
<evidence type="ECO:0000313" key="2">
    <source>
        <dbReference type="Proteomes" id="UP000789342"/>
    </source>
</evidence>
<organism evidence="1 2">
    <name type="scientific">Acaulospora morrowiae</name>
    <dbReference type="NCBI Taxonomy" id="94023"/>
    <lineage>
        <taxon>Eukaryota</taxon>
        <taxon>Fungi</taxon>
        <taxon>Fungi incertae sedis</taxon>
        <taxon>Mucoromycota</taxon>
        <taxon>Glomeromycotina</taxon>
        <taxon>Glomeromycetes</taxon>
        <taxon>Diversisporales</taxon>
        <taxon>Acaulosporaceae</taxon>
        <taxon>Acaulospora</taxon>
    </lineage>
</organism>
<protein>
    <submittedName>
        <fullName evidence="1">1079_t:CDS:1</fullName>
    </submittedName>
</protein>
<dbReference type="EMBL" id="CAJVPV010032502">
    <property type="protein sequence ID" value="CAG8745044.1"/>
    <property type="molecule type" value="Genomic_DNA"/>
</dbReference>
<reference evidence="1" key="1">
    <citation type="submission" date="2021-06" db="EMBL/GenBank/DDBJ databases">
        <authorList>
            <person name="Kallberg Y."/>
            <person name="Tangrot J."/>
            <person name="Rosling A."/>
        </authorList>
    </citation>
    <scope>NUCLEOTIDE SEQUENCE</scope>
    <source>
        <strain evidence="1">CL551</strain>
    </source>
</reference>
<evidence type="ECO:0000313" key="1">
    <source>
        <dbReference type="EMBL" id="CAG8745044.1"/>
    </source>
</evidence>
<proteinExistence type="predicted"/>
<keyword evidence="2" id="KW-1185">Reference proteome</keyword>
<sequence length="160" mass="18695">MQWMEENVPDYRLTLIEGERHSLFLRVEVGDTMFKSIVVQFHARGSYRICKTAYLMTITARRSKHLKKPGSCHGCDHNYDHDRTLPASPKNNNSKPWKLDCQNYKNHDITVNDLNDMKRRYQECLSKINELYLRLAESQSKELKNYTPSTPMTPISPTSS</sequence>
<gene>
    <name evidence="1" type="ORF">AMORRO_LOCUS14975</name>
</gene>
<dbReference type="AlphaFoldDB" id="A0A9N9INR7"/>
<accession>A0A9N9INR7</accession>
<comment type="caution">
    <text evidence="1">The sequence shown here is derived from an EMBL/GenBank/DDBJ whole genome shotgun (WGS) entry which is preliminary data.</text>
</comment>